<organism evidence="1">
    <name type="scientific">viral metagenome</name>
    <dbReference type="NCBI Taxonomy" id="1070528"/>
    <lineage>
        <taxon>unclassified sequences</taxon>
        <taxon>metagenomes</taxon>
        <taxon>organismal metagenomes</taxon>
    </lineage>
</organism>
<reference evidence="1" key="1">
    <citation type="journal article" date="2020" name="Nature">
        <title>Giant virus diversity and host interactions through global metagenomics.</title>
        <authorList>
            <person name="Schulz F."/>
            <person name="Roux S."/>
            <person name="Paez-Espino D."/>
            <person name="Jungbluth S."/>
            <person name="Walsh D.A."/>
            <person name="Denef V.J."/>
            <person name="McMahon K.D."/>
            <person name="Konstantinidis K.T."/>
            <person name="Eloe-Fadrosh E.A."/>
            <person name="Kyrpides N.C."/>
            <person name="Woyke T."/>
        </authorList>
    </citation>
    <scope>NUCLEOTIDE SEQUENCE</scope>
    <source>
        <strain evidence="1">GVMAG-M-3300023184-13</strain>
    </source>
</reference>
<protein>
    <submittedName>
        <fullName evidence="1">Uncharacterized protein</fullName>
    </submittedName>
</protein>
<evidence type="ECO:0000313" key="1">
    <source>
        <dbReference type="EMBL" id="QHT81698.1"/>
    </source>
</evidence>
<accession>A0A6C0HLX5</accession>
<dbReference type="AlphaFoldDB" id="A0A6C0HLX5"/>
<name>A0A6C0HLX5_9ZZZZ</name>
<dbReference type="EMBL" id="MN739988">
    <property type="protein sequence ID" value="QHT81698.1"/>
    <property type="molecule type" value="Genomic_DNA"/>
</dbReference>
<sequence length="133" mass="15289">MSNTQGNTQGNKQSTSTIPKKLHCYDDIEVNGRIIYLPDKYIQQAFLSYEQKLIYKYILAMLIDNYLSKHCSSTFNKAIIDKLQCSCDNMFAYLIMGKVTGTLKLTILESSIIDKIPKSLFKEQNLILCEKME</sequence>
<proteinExistence type="predicted"/>